<dbReference type="HOGENOM" id="CLU_897224_0_0_1"/>
<evidence type="ECO:0000313" key="5">
    <source>
        <dbReference type="Proteomes" id="UP000024837"/>
    </source>
</evidence>
<gene>
    <name evidence="4" type="ORF">DRE_01292</name>
</gene>
<feature type="compositionally biased region" description="Low complexity" evidence="1">
    <location>
        <begin position="129"/>
        <end position="138"/>
    </location>
</feature>
<accession>W7I5A6</accession>
<dbReference type="EMBL" id="KI966448">
    <property type="protein sequence ID" value="EWC43940.1"/>
    <property type="molecule type" value="Genomic_DNA"/>
</dbReference>
<sequence length="310" mass="31279">MPSLQVVLLAAIALKGVAGAAVMDDEWHVKLLRRQAPGSPLYYCHDNCGQAITASRREGHCDNEAFLTNYANCLQCSGPDNSNIWRYYTFSLTAAGEQCGLSTTPLSGEQPAVGPAIPAGGQIPDGVQSSTTTSTTTAPPAPPSSTTPPAPASTTTEEPVPTTTDEPVPTTTEEPDPTGPPATTPTSAPPAATDPPAATEPPTETTTTSTTDASPAPSSDAVEESTTATTAVAPVPIYPTAPAPGHSDSATVVVPVYTSKVETPTPIYGSGNHTATSLPPPPSYTGGANALATTGFTLVAGVAVAILFGL</sequence>
<organism evidence="4 5">
    <name type="scientific">Drechslerella stenobrocha 248</name>
    <dbReference type="NCBI Taxonomy" id="1043628"/>
    <lineage>
        <taxon>Eukaryota</taxon>
        <taxon>Fungi</taxon>
        <taxon>Dikarya</taxon>
        <taxon>Ascomycota</taxon>
        <taxon>Pezizomycotina</taxon>
        <taxon>Orbiliomycetes</taxon>
        <taxon>Orbiliales</taxon>
        <taxon>Orbiliaceae</taxon>
        <taxon>Drechslerella</taxon>
    </lineage>
</organism>
<feature type="compositionally biased region" description="Pro residues" evidence="1">
    <location>
        <begin position="139"/>
        <end position="151"/>
    </location>
</feature>
<keyword evidence="2" id="KW-0812">Transmembrane</keyword>
<feature type="signal peptide" evidence="3">
    <location>
        <begin position="1"/>
        <end position="19"/>
    </location>
</feature>
<feature type="chain" id="PRO_5004893952" description="WSC domain-containing protein" evidence="3">
    <location>
        <begin position="20"/>
        <end position="310"/>
    </location>
</feature>
<dbReference type="AlphaFoldDB" id="W7I5A6"/>
<dbReference type="Proteomes" id="UP000024837">
    <property type="component" value="Unassembled WGS sequence"/>
</dbReference>
<evidence type="ECO:0000256" key="1">
    <source>
        <dbReference type="SAM" id="MobiDB-lite"/>
    </source>
</evidence>
<keyword evidence="5" id="KW-1185">Reference proteome</keyword>
<keyword evidence="2" id="KW-0472">Membrane</keyword>
<proteinExistence type="predicted"/>
<protein>
    <recommendedName>
        <fullName evidence="6">WSC domain-containing protein</fullName>
    </recommendedName>
</protein>
<name>W7I5A6_9PEZI</name>
<keyword evidence="3" id="KW-0732">Signal</keyword>
<evidence type="ECO:0000256" key="2">
    <source>
        <dbReference type="SAM" id="Phobius"/>
    </source>
</evidence>
<evidence type="ECO:0000313" key="4">
    <source>
        <dbReference type="EMBL" id="EWC43940.1"/>
    </source>
</evidence>
<feature type="transmembrane region" description="Helical" evidence="2">
    <location>
        <begin position="290"/>
        <end position="309"/>
    </location>
</feature>
<evidence type="ECO:0008006" key="6">
    <source>
        <dbReference type="Google" id="ProtNLM"/>
    </source>
</evidence>
<dbReference type="OrthoDB" id="4160690at2759"/>
<feature type="compositionally biased region" description="Low complexity" evidence="1">
    <location>
        <begin position="184"/>
        <end position="228"/>
    </location>
</feature>
<feature type="compositionally biased region" description="Low complexity" evidence="1">
    <location>
        <begin position="152"/>
        <end position="172"/>
    </location>
</feature>
<reference evidence="4 5" key="1">
    <citation type="submission" date="2013-05" db="EMBL/GenBank/DDBJ databases">
        <title>Drechslerella stenobrocha genome reveals carnivorous origination and mechanical trapping mechanism of predatory fungi.</title>
        <authorList>
            <person name="Liu X."/>
            <person name="Zhang W."/>
            <person name="Liu K."/>
        </authorList>
    </citation>
    <scope>NUCLEOTIDE SEQUENCE [LARGE SCALE GENOMIC DNA]</scope>
    <source>
        <strain evidence="4 5">248</strain>
    </source>
</reference>
<evidence type="ECO:0000256" key="3">
    <source>
        <dbReference type="SAM" id="SignalP"/>
    </source>
</evidence>
<keyword evidence="2" id="KW-1133">Transmembrane helix</keyword>
<feature type="region of interest" description="Disordered" evidence="1">
    <location>
        <begin position="106"/>
        <end position="228"/>
    </location>
</feature>